<protein>
    <recommendedName>
        <fullName evidence="4">Secreted protein</fullName>
    </recommendedName>
</protein>
<proteinExistence type="predicted"/>
<dbReference type="RefSeq" id="WP_277244839.1">
    <property type="nucleotide sequence ID" value="NZ_CBDRNE010000029.1"/>
</dbReference>
<evidence type="ECO:0008006" key="4">
    <source>
        <dbReference type="Google" id="ProtNLM"/>
    </source>
</evidence>
<evidence type="ECO:0000313" key="3">
    <source>
        <dbReference type="Proteomes" id="UP001152308"/>
    </source>
</evidence>
<comment type="caution">
    <text evidence="2">The sequence shown here is derived from an EMBL/GenBank/DDBJ whole genome shotgun (WGS) entry which is preliminary data.</text>
</comment>
<reference evidence="2" key="1">
    <citation type="journal article" date="2022" name="Data Brief">
        <title>Draft genome sequence data of Gordonia hongkongensis strain EUFUS-Z928 isolated from the octocoral Eunicea fusca.</title>
        <authorList>
            <person name="Sanchez-Suarez J."/>
            <person name="Diaz L."/>
            <person name="Melo-Bolivar J."/>
            <person name="Villamil L."/>
        </authorList>
    </citation>
    <scope>NUCLEOTIDE SEQUENCE</scope>
    <source>
        <strain evidence="2">EUFUS-Z928</strain>
    </source>
</reference>
<keyword evidence="1" id="KW-0732">Signal</keyword>
<gene>
    <name evidence="2" type="ORF">L2299_23180</name>
</gene>
<organism evidence="2 3">
    <name type="scientific">Gordonia hongkongensis</name>
    <dbReference type="NCBI Taxonomy" id="1701090"/>
    <lineage>
        <taxon>Bacteria</taxon>
        <taxon>Bacillati</taxon>
        <taxon>Actinomycetota</taxon>
        <taxon>Actinomycetes</taxon>
        <taxon>Mycobacteriales</taxon>
        <taxon>Gordoniaceae</taxon>
        <taxon>Gordonia</taxon>
    </lineage>
</organism>
<dbReference type="EMBL" id="JAKJLQ010000037">
    <property type="protein sequence ID" value="MDF6103940.1"/>
    <property type="molecule type" value="Genomic_DNA"/>
</dbReference>
<keyword evidence="3" id="KW-1185">Reference proteome</keyword>
<evidence type="ECO:0000256" key="1">
    <source>
        <dbReference type="SAM" id="SignalP"/>
    </source>
</evidence>
<feature type="signal peptide" evidence="1">
    <location>
        <begin position="1"/>
        <end position="36"/>
    </location>
</feature>
<feature type="chain" id="PRO_5046155080" description="Secreted protein" evidence="1">
    <location>
        <begin position="37"/>
        <end position="90"/>
    </location>
</feature>
<dbReference type="Proteomes" id="UP001152308">
    <property type="component" value="Unassembled WGS sequence"/>
</dbReference>
<accession>A0ABT6C112</accession>
<sequence>MNIATKVRAFVVAGVVTAGIGASALVGGLAAAPAQANTYTYSGVVECTAWRNTILAQNPSSLGGTACAQSFKGWQFDTHQAPTKQPQLTW</sequence>
<reference evidence="2" key="2">
    <citation type="submission" date="2022-01" db="EMBL/GenBank/DDBJ databases">
        <authorList>
            <person name="Sanchez-Suarez J."/>
            <person name="Villamil L."/>
            <person name="Diaz L.E."/>
        </authorList>
    </citation>
    <scope>NUCLEOTIDE SEQUENCE</scope>
    <source>
        <strain evidence="2">EUFUS-Z928</strain>
    </source>
</reference>
<name>A0ABT6C112_9ACTN</name>
<evidence type="ECO:0000313" key="2">
    <source>
        <dbReference type="EMBL" id="MDF6103940.1"/>
    </source>
</evidence>